<proteinExistence type="predicted"/>
<dbReference type="PROSITE" id="PS50090">
    <property type="entry name" value="MYB_LIKE"/>
    <property type="match status" value="1"/>
</dbReference>
<dbReference type="InterPro" id="IPR009057">
    <property type="entry name" value="Homeodomain-like_sf"/>
</dbReference>
<dbReference type="InterPro" id="IPR052450">
    <property type="entry name" value="TRBD-Containing_Protein"/>
</dbReference>
<dbReference type="HOGENOM" id="CLU_201538_0_0_1"/>
<dbReference type="InterPro" id="IPR001005">
    <property type="entry name" value="SANT/Myb"/>
</dbReference>
<dbReference type="Pfam" id="PF00249">
    <property type="entry name" value="Myb_DNA-binding"/>
    <property type="match status" value="1"/>
</dbReference>
<dbReference type="GeneID" id="7443744"/>
<sequence length="67" mass="8118">MNTLKFKKSKRKRYTEEEKRCLLEGVEKHGVGQWAEIRLEYSNVFRVNNRSNVNLKDLYRTLTKNKE</sequence>
<dbReference type="SMART" id="SM00717">
    <property type="entry name" value="SANT"/>
    <property type="match status" value="1"/>
</dbReference>
<dbReference type="eggNOG" id="ENOG502TJ0M">
    <property type="taxonomic scope" value="Eukaryota"/>
</dbReference>
<reference evidence="4 5" key="1">
    <citation type="journal article" date="2004" name="Science">
        <title>The genome of the diatom Thalassiosira pseudonana: ecology, evolution, and metabolism.</title>
        <authorList>
            <person name="Armbrust E.V."/>
            <person name="Berges J.A."/>
            <person name="Bowler C."/>
            <person name="Green B.R."/>
            <person name="Martinez D."/>
            <person name="Putnam N.H."/>
            <person name="Zhou S."/>
            <person name="Allen A.E."/>
            <person name="Apt K.E."/>
            <person name="Bechner M."/>
            <person name="Brzezinski M.A."/>
            <person name="Chaal B.K."/>
            <person name="Chiovitti A."/>
            <person name="Davis A.K."/>
            <person name="Demarest M.S."/>
            <person name="Detter J.C."/>
            <person name="Glavina T."/>
            <person name="Goodstein D."/>
            <person name="Hadi M.Z."/>
            <person name="Hellsten U."/>
            <person name="Hildebrand M."/>
            <person name="Jenkins B.D."/>
            <person name="Jurka J."/>
            <person name="Kapitonov V.V."/>
            <person name="Kroger N."/>
            <person name="Lau W.W."/>
            <person name="Lane T.W."/>
            <person name="Larimer F.W."/>
            <person name="Lippmeier J.C."/>
            <person name="Lucas S."/>
            <person name="Medina M."/>
            <person name="Montsant A."/>
            <person name="Obornik M."/>
            <person name="Parker M.S."/>
            <person name="Palenik B."/>
            <person name="Pazour G.J."/>
            <person name="Richardson P.M."/>
            <person name="Rynearson T.A."/>
            <person name="Saito M.A."/>
            <person name="Schwartz D.C."/>
            <person name="Thamatrakoln K."/>
            <person name="Valentin K."/>
            <person name="Vardi A."/>
            <person name="Wilkerson F.P."/>
            <person name="Rokhsar D.S."/>
        </authorList>
    </citation>
    <scope>NUCLEOTIDE SEQUENCE [LARGE SCALE GENOMIC DNA]</scope>
    <source>
        <strain evidence="4 5">CCMP1335</strain>
    </source>
</reference>
<dbReference type="EMBL" id="CM000641">
    <property type="protein sequence ID" value="EED93453.1"/>
    <property type="molecule type" value="Genomic_DNA"/>
</dbReference>
<protein>
    <submittedName>
        <fullName evidence="4">MYB DNA binding protein/ transcription factor-like protein</fullName>
    </submittedName>
</protein>
<keyword evidence="1" id="KW-0539">Nucleus</keyword>
<dbReference type="CDD" id="cd11660">
    <property type="entry name" value="SANT_TRF"/>
    <property type="match status" value="1"/>
</dbReference>
<feature type="domain" description="HTH myb-type" evidence="3">
    <location>
        <begin position="10"/>
        <end position="67"/>
    </location>
</feature>
<organism evidence="4 5">
    <name type="scientific">Thalassiosira pseudonana</name>
    <name type="common">Marine diatom</name>
    <name type="synonym">Cyclotella nana</name>
    <dbReference type="NCBI Taxonomy" id="35128"/>
    <lineage>
        <taxon>Eukaryota</taxon>
        <taxon>Sar</taxon>
        <taxon>Stramenopiles</taxon>
        <taxon>Ochrophyta</taxon>
        <taxon>Bacillariophyta</taxon>
        <taxon>Coscinodiscophyceae</taxon>
        <taxon>Thalassiosirophycidae</taxon>
        <taxon>Thalassiosirales</taxon>
        <taxon>Thalassiosiraceae</taxon>
        <taxon>Thalassiosira</taxon>
    </lineage>
</organism>
<evidence type="ECO:0000313" key="4">
    <source>
        <dbReference type="EMBL" id="EED93453.1"/>
    </source>
</evidence>
<dbReference type="InParanoid" id="B8C040"/>
<gene>
    <name evidence="4" type="primary">MYB1</name>
    <name evidence="4" type="ORF">THAPSDRAFT_262266</name>
</gene>
<dbReference type="PANTHER" id="PTHR46734">
    <property type="entry name" value="TELOMERIC REPEAT-BINDING FACTOR 1 TERF1"/>
    <property type="match status" value="1"/>
</dbReference>
<accession>B8C040</accession>
<dbReference type="PROSITE" id="PS51294">
    <property type="entry name" value="HTH_MYB"/>
    <property type="match status" value="1"/>
</dbReference>
<feature type="domain" description="Myb-like" evidence="2">
    <location>
        <begin position="6"/>
        <end position="63"/>
    </location>
</feature>
<name>B8C040_THAPS</name>
<evidence type="ECO:0000313" key="5">
    <source>
        <dbReference type="Proteomes" id="UP000001449"/>
    </source>
</evidence>
<reference evidence="4 5" key="2">
    <citation type="journal article" date="2008" name="Nature">
        <title>The Phaeodactylum genome reveals the evolutionary history of diatom genomes.</title>
        <authorList>
            <person name="Bowler C."/>
            <person name="Allen A.E."/>
            <person name="Badger J.H."/>
            <person name="Grimwood J."/>
            <person name="Jabbari K."/>
            <person name="Kuo A."/>
            <person name="Maheswari U."/>
            <person name="Martens C."/>
            <person name="Maumus F."/>
            <person name="Otillar R.P."/>
            <person name="Rayko E."/>
            <person name="Salamov A."/>
            <person name="Vandepoele K."/>
            <person name="Beszteri B."/>
            <person name="Gruber A."/>
            <person name="Heijde M."/>
            <person name="Katinka M."/>
            <person name="Mock T."/>
            <person name="Valentin K."/>
            <person name="Verret F."/>
            <person name="Berges J.A."/>
            <person name="Brownlee C."/>
            <person name="Cadoret J.P."/>
            <person name="Chiovitti A."/>
            <person name="Choi C.J."/>
            <person name="Coesel S."/>
            <person name="De Martino A."/>
            <person name="Detter J.C."/>
            <person name="Durkin C."/>
            <person name="Falciatore A."/>
            <person name="Fournet J."/>
            <person name="Haruta M."/>
            <person name="Huysman M.J."/>
            <person name="Jenkins B.D."/>
            <person name="Jiroutova K."/>
            <person name="Jorgensen R.E."/>
            <person name="Joubert Y."/>
            <person name="Kaplan A."/>
            <person name="Kroger N."/>
            <person name="Kroth P.G."/>
            <person name="La Roche J."/>
            <person name="Lindquist E."/>
            <person name="Lommer M."/>
            <person name="Martin-Jezequel V."/>
            <person name="Lopez P.J."/>
            <person name="Lucas S."/>
            <person name="Mangogna M."/>
            <person name="McGinnis K."/>
            <person name="Medlin L.K."/>
            <person name="Montsant A."/>
            <person name="Oudot-Le Secq M.P."/>
            <person name="Napoli C."/>
            <person name="Obornik M."/>
            <person name="Parker M.S."/>
            <person name="Petit J.L."/>
            <person name="Porcel B.M."/>
            <person name="Poulsen N."/>
            <person name="Robison M."/>
            <person name="Rychlewski L."/>
            <person name="Rynearson T.A."/>
            <person name="Schmutz J."/>
            <person name="Shapiro H."/>
            <person name="Siaut M."/>
            <person name="Stanley M."/>
            <person name="Sussman M.R."/>
            <person name="Taylor A.R."/>
            <person name="Vardi A."/>
            <person name="von Dassow P."/>
            <person name="Vyverman W."/>
            <person name="Willis A."/>
            <person name="Wyrwicz L.S."/>
            <person name="Rokhsar D.S."/>
            <person name="Weissenbach J."/>
            <person name="Armbrust E.V."/>
            <person name="Green B.R."/>
            <person name="Van de Peer Y."/>
            <person name="Grigoriev I.V."/>
        </authorList>
    </citation>
    <scope>NUCLEOTIDE SEQUENCE [LARGE SCALE GENOMIC DNA]</scope>
    <source>
        <strain evidence="4 5">CCMP1335</strain>
    </source>
</reference>
<dbReference type="Proteomes" id="UP000001449">
    <property type="component" value="Chromosome 4"/>
</dbReference>
<dbReference type="PaxDb" id="35128-Thaps262266"/>
<keyword evidence="5" id="KW-1185">Reference proteome</keyword>
<dbReference type="RefSeq" id="XP_002289916.1">
    <property type="nucleotide sequence ID" value="XM_002289880.1"/>
</dbReference>
<dbReference type="AlphaFoldDB" id="B8C040"/>
<dbReference type="PANTHER" id="PTHR46734:SF1">
    <property type="entry name" value="TELOMERIC REPEAT-BINDING FACTOR 1"/>
    <property type="match status" value="1"/>
</dbReference>
<evidence type="ECO:0000259" key="3">
    <source>
        <dbReference type="PROSITE" id="PS51294"/>
    </source>
</evidence>
<evidence type="ECO:0000256" key="1">
    <source>
        <dbReference type="ARBA" id="ARBA00023242"/>
    </source>
</evidence>
<dbReference type="SUPFAM" id="SSF46689">
    <property type="entry name" value="Homeodomain-like"/>
    <property type="match status" value="1"/>
</dbReference>
<dbReference type="Gene3D" id="1.10.246.220">
    <property type="match status" value="1"/>
</dbReference>
<dbReference type="InterPro" id="IPR017930">
    <property type="entry name" value="Myb_dom"/>
</dbReference>
<dbReference type="KEGG" id="tps:THAPSDRAFT_262266"/>
<evidence type="ECO:0000259" key="2">
    <source>
        <dbReference type="PROSITE" id="PS50090"/>
    </source>
</evidence>